<reference evidence="1 2" key="1">
    <citation type="journal article" date="2013" name="Proc. Natl. Acad. Sci. U.S.A.">
        <title>The king cobra genome reveals dynamic gene evolution and adaptation in the snake venom system.</title>
        <authorList>
            <person name="Vonk F.J."/>
            <person name="Casewell N.R."/>
            <person name="Henkel C.V."/>
            <person name="Heimberg A.M."/>
            <person name="Jansen H.J."/>
            <person name="McCleary R.J."/>
            <person name="Kerkkamp H.M."/>
            <person name="Vos R.A."/>
            <person name="Guerreiro I."/>
            <person name="Calvete J.J."/>
            <person name="Wuster W."/>
            <person name="Woods A.E."/>
            <person name="Logan J.M."/>
            <person name="Harrison R.A."/>
            <person name="Castoe T.A."/>
            <person name="de Koning A.P."/>
            <person name="Pollock D.D."/>
            <person name="Yandell M."/>
            <person name="Calderon D."/>
            <person name="Renjifo C."/>
            <person name="Currier R.B."/>
            <person name="Salgado D."/>
            <person name="Pla D."/>
            <person name="Sanz L."/>
            <person name="Hyder A.S."/>
            <person name="Ribeiro J.M."/>
            <person name="Arntzen J.W."/>
            <person name="van den Thillart G.E."/>
            <person name="Boetzer M."/>
            <person name="Pirovano W."/>
            <person name="Dirks R.P."/>
            <person name="Spaink H.P."/>
            <person name="Duboule D."/>
            <person name="McGlinn E."/>
            <person name="Kini R.M."/>
            <person name="Richardson M.K."/>
        </authorList>
    </citation>
    <scope>NUCLEOTIDE SEQUENCE</scope>
    <source>
        <tissue evidence="1">Blood</tissue>
    </source>
</reference>
<feature type="non-terminal residue" evidence="1">
    <location>
        <position position="1"/>
    </location>
</feature>
<dbReference type="Proteomes" id="UP000018936">
    <property type="component" value="Unassembled WGS sequence"/>
</dbReference>
<sequence>MGCGRSRARVSGLGFKRPQGRVSGMFKWPREQTLDKPVTHAKRRPHIVSSNCHEELQENVFNHSGALGCFLPAAGLNSMLKNLVCSSHTLFDSEVKGIFSPPCSLLLSSFMKSLLGQAIKAHGPDPVKDRLTVPLQHAALLNSVFAGRGLQEAITDENGAHEDHEAVTVENGARKSIFTGRELRPTQALPDMSDVELATCPPQEPIIRTPSQPAEPFGLPEVGQNSLPVAEYFQRAWAMAEKALILDSTS</sequence>
<protein>
    <submittedName>
        <fullName evidence="1">Uncharacterized protein</fullName>
    </submittedName>
</protein>
<comment type="caution">
    <text evidence="1">The sequence shown here is derived from an EMBL/GenBank/DDBJ whole genome shotgun (WGS) entry which is preliminary data.</text>
</comment>
<evidence type="ECO:0000313" key="2">
    <source>
        <dbReference type="Proteomes" id="UP000018936"/>
    </source>
</evidence>
<gene>
    <name evidence="1" type="ORF">L345_11579</name>
</gene>
<name>V8NK66_OPHHA</name>
<proteinExistence type="predicted"/>
<keyword evidence="2" id="KW-1185">Reference proteome</keyword>
<dbReference type="EMBL" id="AZIM01003123">
    <property type="protein sequence ID" value="ETE62664.1"/>
    <property type="molecule type" value="Genomic_DNA"/>
</dbReference>
<accession>V8NK66</accession>
<evidence type="ECO:0000313" key="1">
    <source>
        <dbReference type="EMBL" id="ETE62664.1"/>
    </source>
</evidence>
<organism evidence="1 2">
    <name type="scientific">Ophiophagus hannah</name>
    <name type="common">King cobra</name>
    <name type="synonym">Naja hannah</name>
    <dbReference type="NCBI Taxonomy" id="8665"/>
    <lineage>
        <taxon>Eukaryota</taxon>
        <taxon>Metazoa</taxon>
        <taxon>Chordata</taxon>
        <taxon>Craniata</taxon>
        <taxon>Vertebrata</taxon>
        <taxon>Euteleostomi</taxon>
        <taxon>Lepidosauria</taxon>
        <taxon>Squamata</taxon>
        <taxon>Bifurcata</taxon>
        <taxon>Unidentata</taxon>
        <taxon>Episquamata</taxon>
        <taxon>Toxicofera</taxon>
        <taxon>Serpentes</taxon>
        <taxon>Colubroidea</taxon>
        <taxon>Elapidae</taxon>
        <taxon>Elapinae</taxon>
        <taxon>Ophiophagus</taxon>
    </lineage>
</organism>
<dbReference type="AlphaFoldDB" id="V8NK66"/>